<reference evidence="2 3" key="1">
    <citation type="submission" date="2018-09" db="EMBL/GenBank/DDBJ databases">
        <title>Murine metabolic-syndrome-specific gut microbial biobank.</title>
        <authorList>
            <person name="Liu C."/>
        </authorList>
    </citation>
    <scope>NUCLEOTIDE SEQUENCE [LARGE SCALE GENOMIC DNA]</scope>
    <source>
        <strain evidence="2 3">0.1xD8-82</strain>
    </source>
</reference>
<evidence type="ECO:0000313" key="2">
    <source>
        <dbReference type="EMBL" id="RKI92073.1"/>
    </source>
</evidence>
<dbReference type="EMBL" id="RAYQ01000006">
    <property type="protein sequence ID" value="RKI92073.1"/>
    <property type="molecule type" value="Genomic_DNA"/>
</dbReference>
<proteinExistence type="predicted"/>
<gene>
    <name evidence="2" type="ORF">D7V94_08370</name>
</gene>
<dbReference type="OrthoDB" id="1697867at2"/>
<dbReference type="InterPro" id="IPR021145">
    <property type="entry name" value="Portal_protein_SPP1_Gp6-like"/>
</dbReference>
<evidence type="ECO:0000256" key="1">
    <source>
        <dbReference type="SAM" id="MobiDB-lite"/>
    </source>
</evidence>
<protein>
    <submittedName>
        <fullName evidence="2">Phage portal protein</fullName>
    </submittedName>
</protein>
<name>A0A3A9AWX2_9FIRM</name>
<feature type="compositionally biased region" description="Acidic residues" evidence="1">
    <location>
        <begin position="456"/>
        <end position="484"/>
    </location>
</feature>
<dbReference type="AlphaFoldDB" id="A0A3A9AWX2"/>
<comment type="caution">
    <text evidence="2">The sequence shown here is derived from an EMBL/GenBank/DDBJ whole genome shotgun (WGS) entry which is preliminary data.</text>
</comment>
<dbReference type="Proteomes" id="UP000280696">
    <property type="component" value="Unassembled WGS sequence"/>
</dbReference>
<dbReference type="RefSeq" id="WP_120468693.1">
    <property type="nucleotide sequence ID" value="NZ_RAYQ01000006.1"/>
</dbReference>
<sequence>MERFTYPAEQFDERNLNKSIILTLVKKHEGMVARLLKNKRYYDGHHKIEERKREKEAPNSKVTCNHAKDISDTATGYFMGNPVTYSNSGQQDIDPLLTAFDNANVDDVDADNALDMSIFGLAYEYVYAKEGEAAPVSKNISPLSTFIVVDDTIEENELCGVYYYKKKNSVQDTYTYVATVSTANYTYVLNILDSGSDISQLVTEEPVQHYFGEPQIIEYLNNKEAIGDFEQQIPLIDAYNTLMSDRINDKEQFIDAVLVLYGAILGDDEEETTEAQKKLRENKLLELPEDAKAEYLSRQMDENGAEVLRKAIKEDIYNFSHVPNFMDENFAGNVSGVAMEYKLLGLEMITKVKERQYKKGLRKRIRLYCNFLSMKAILMEAGSIMATFSRALPKNLLELAQIVANLKDNVSAKTLLKLLPFVEDPDYEIEEVTKQKAEEVKRQQELFGMGANEPPEFGEEEEPEEEETDPDGEAEEEPKEEAEEEKEKQQAAGSKG</sequence>
<organism evidence="2 3">
    <name type="scientific">Parablautia intestinalis</name>
    <dbReference type="NCBI Taxonomy" id="2320100"/>
    <lineage>
        <taxon>Bacteria</taxon>
        <taxon>Bacillati</taxon>
        <taxon>Bacillota</taxon>
        <taxon>Clostridia</taxon>
        <taxon>Lachnospirales</taxon>
        <taxon>Lachnospiraceae</taxon>
        <taxon>Parablautia</taxon>
    </lineage>
</organism>
<keyword evidence="3" id="KW-1185">Reference proteome</keyword>
<evidence type="ECO:0000313" key="3">
    <source>
        <dbReference type="Proteomes" id="UP000280696"/>
    </source>
</evidence>
<dbReference type="NCBIfam" id="TIGR01538">
    <property type="entry name" value="portal_SPP1"/>
    <property type="match status" value="1"/>
</dbReference>
<accession>A0A3A9AWX2</accession>
<feature type="region of interest" description="Disordered" evidence="1">
    <location>
        <begin position="440"/>
        <end position="496"/>
    </location>
</feature>
<dbReference type="InterPro" id="IPR006428">
    <property type="entry name" value="Portal_SPP1-type"/>
</dbReference>
<dbReference type="Pfam" id="PF05133">
    <property type="entry name" value="SPP1_portal"/>
    <property type="match status" value="1"/>
</dbReference>